<name>A0ABQ4N6B7_9BACL</name>
<gene>
    <name evidence="1" type="ORF">PACILC2_22780</name>
</gene>
<proteinExistence type="predicted"/>
<evidence type="ECO:0000313" key="2">
    <source>
        <dbReference type="Proteomes" id="UP000680304"/>
    </source>
</evidence>
<accession>A0ABQ4N6B7</accession>
<dbReference type="EMBL" id="BOVJ01000068">
    <property type="protein sequence ID" value="GIQ63710.1"/>
    <property type="molecule type" value="Genomic_DNA"/>
</dbReference>
<evidence type="ECO:0008006" key="3">
    <source>
        <dbReference type="Google" id="ProtNLM"/>
    </source>
</evidence>
<organism evidence="1 2">
    <name type="scientific">Paenibacillus cisolokensis</name>
    <dbReference type="NCBI Taxonomy" id="1658519"/>
    <lineage>
        <taxon>Bacteria</taxon>
        <taxon>Bacillati</taxon>
        <taxon>Bacillota</taxon>
        <taxon>Bacilli</taxon>
        <taxon>Bacillales</taxon>
        <taxon>Paenibacillaceae</taxon>
        <taxon>Paenibacillus</taxon>
    </lineage>
</organism>
<sequence>MIAAKPYLVDVPAPTKPRTIGEPSNPAVDERKTLEAQLEDAKKRKDFGKVVELSNKLNALK</sequence>
<dbReference type="Proteomes" id="UP000680304">
    <property type="component" value="Unassembled WGS sequence"/>
</dbReference>
<protein>
    <recommendedName>
        <fullName evidence="3">UVR domain-containing protein</fullName>
    </recommendedName>
</protein>
<reference evidence="1 2" key="1">
    <citation type="submission" date="2021-04" db="EMBL/GenBank/DDBJ databases">
        <title>Draft genome sequence of Paenibacillus cisolokensis, LC2-13A.</title>
        <authorList>
            <person name="Uke A."/>
            <person name="Chhe C."/>
            <person name="Baramee S."/>
            <person name="Kosugi A."/>
        </authorList>
    </citation>
    <scope>NUCLEOTIDE SEQUENCE [LARGE SCALE GENOMIC DNA]</scope>
    <source>
        <strain evidence="1 2">LC2-13A</strain>
    </source>
</reference>
<keyword evidence="2" id="KW-1185">Reference proteome</keyword>
<comment type="caution">
    <text evidence="1">The sequence shown here is derived from an EMBL/GenBank/DDBJ whole genome shotgun (WGS) entry which is preliminary data.</text>
</comment>
<evidence type="ECO:0000313" key="1">
    <source>
        <dbReference type="EMBL" id="GIQ63710.1"/>
    </source>
</evidence>